<dbReference type="EMBL" id="JARKIB010000034">
    <property type="protein sequence ID" value="KAJ7761835.1"/>
    <property type="molecule type" value="Genomic_DNA"/>
</dbReference>
<sequence>MRRSSNFTIISSVIVGCTSKVIALRMIRDVDADILLRHERSGLPCTSLHLRCTACPSGDEKIVIAPPAAVSFGTRIMMAAEPRATPTYGPWVFRGA</sequence>
<evidence type="ECO:0000313" key="1">
    <source>
        <dbReference type="EMBL" id="KAJ7761835.1"/>
    </source>
</evidence>
<evidence type="ECO:0000313" key="2">
    <source>
        <dbReference type="Proteomes" id="UP001215598"/>
    </source>
</evidence>
<dbReference type="Proteomes" id="UP001215598">
    <property type="component" value="Unassembled WGS sequence"/>
</dbReference>
<protein>
    <submittedName>
        <fullName evidence="1">Uncharacterized protein</fullName>
    </submittedName>
</protein>
<dbReference type="AlphaFoldDB" id="A0AAD7JCZ5"/>
<comment type="caution">
    <text evidence="1">The sequence shown here is derived from an EMBL/GenBank/DDBJ whole genome shotgun (WGS) entry which is preliminary data.</text>
</comment>
<organism evidence="1 2">
    <name type="scientific">Mycena metata</name>
    <dbReference type="NCBI Taxonomy" id="1033252"/>
    <lineage>
        <taxon>Eukaryota</taxon>
        <taxon>Fungi</taxon>
        <taxon>Dikarya</taxon>
        <taxon>Basidiomycota</taxon>
        <taxon>Agaricomycotina</taxon>
        <taxon>Agaricomycetes</taxon>
        <taxon>Agaricomycetidae</taxon>
        <taxon>Agaricales</taxon>
        <taxon>Marasmiineae</taxon>
        <taxon>Mycenaceae</taxon>
        <taxon>Mycena</taxon>
    </lineage>
</organism>
<accession>A0AAD7JCZ5</accession>
<dbReference type="PROSITE" id="PS51257">
    <property type="entry name" value="PROKAR_LIPOPROTEIN"/>
    <property type="match status" value="1"/>
</dbReference>
<keyword evidence="2" id="KW-1185">Reference proteome</keyword>
<proteinExistence type="predicted"/>
<gene>
    <name evidence="1" type="ORF">B0H16DRAFT_540513</name>
</gene>
<name>A0AAD7JCZ5_9AGAR</name>
<reference evidence="1" key="1">
    <citation type="submission" date="2023-03" db="EMBL/GenBank/DDBJ databases">
        <title>Massive genome expansion in bonnet fungi (Mycena s.s.) driven by repeated elements and novel gene families across ecological guilds.</title>
        <authorList>
            <consortium name="Lawrence Berkeley National Laboratory"/>
            <person name="Harder C.B."/>
            <person name="Miyauchi S."/>
            <person name="Viragh M."/>
            <person name="Kuo A."/>
            <person name="Thoen E."/>
            <person name="Andreopoulos B."/>
            <person name="Lu D."/>
            <person name="Skrede I."/>
            <person name="Drula E."/>
            <person name="Henrissat B."/>
            <person name="Morin E."/>
            <person name="Kohler A."/>
            <person name="Barry K."/>
            <person name="LaButti K."/>
            <person name="Morin E."/>
            <person name="Salamov A."/>
            <person name="Lipzen A."/>
            <person name="Mereny Z."/>
            <person name="Hegedus B."/>
            <person name="Baldrian P."/>
            <person name="Stursova M."/>
            <person name="Weitz H."/>
            <person name="Taylor A."/>
            <person name="Grigoriev I.V."/>
            <person name="Nagy L.G."/>
            <person name="Martin F."/>
            <person name="Kauserud H."/>
        </authorList>
    </citation>
    <scope>NUCLEOTIDE SEQUENCE</scope>
    <source>
        <strain evidence="1">CBHHK182m</strain>
    </source>
</reference>